<feature type="region of interest" description="Disordered" evidence="1">
    <location>
        <begin position="16"/>
        <end position="37"/>
    </location>
</feature>
<comment type="caution">
    <text evidence="2">The sequence shown here is derived from an EMBL/GenBank/DDBJ whole genome shotgun (WGS) entry which is preliminary data.</text>
</comment>
<sequence length="166" mass="18706">MRPCISPDHHLRPCNSSDHHPRPCTSPDHHLKPCSSPDHRLRPCSSLDHHLRPCSSLDHHLRPCNPPDYHLGPEVLPDHLKTPKFRQHDIRLLWTPDFNPIVDICNLIALGGESAHFPESGMPGICLFSTGWPKPCQRRDFRTVPGRSHSEDGGFLEGDPSTPIDI</sequence>
<feature type="region of interest" description="Disordered" evidence="1">
    <location>
        <begin position="139"/>
        <end position="166"/>
    </location>
</feature>
<proteinExistence type="predicted"/>
<evidence type="ECO:0000256" key="1">
    <source>
        <dbReference type="SAM" id="MobiDB-lite"/>
    </source>
</evidence>
<gene>
    <name evidence="2" type="ORF">IEQ34_018803</name>
</gene>
<organism evidence="2 3">
    <name type="scientific">Dendrobium chrysotoxum</name>
    <name type="common">Orchid</name>
    <dbReference type="NCBI Taxonomy" id="161865"/>
    <lineage>
        <taxon>Eukaryota</taxon>
        <taxon>Viridiplantae</taxon>
        <taxon>Streptophyta</taxon>
        <taxon>Embryophyta</taxon>
        <taxon>Tracheophyta</taxon>
        <taxon>Spermatophyta</taxon>
        <taxon>Magnoliopsida</taxon>
        <taxon>Liliopsida</taxon>
        <taxon>Asparagales</taxon>
        <taxon>Orchidaceae</taxon>
        <taxon>Epidendroideae</taxon>
        <taxon>Malaxideae</taxon>
        <taxon>Dendrobiinae</taxon>
        <taxon>Dendrobium</taxon>
    </lineage>
</organism>
<evidence type="ECO:0000313" key="3">
    <source>
        <dbReference type="Proteomes" id="UP000775213"/>
    </source>
</evidence>
<reference evidence="2 3" key="1">
    <citation type="journal article" date="2021" name="Hortic Res">
        <title>Chromosome-scale assembly of the Dendrobium chrysotoxum genome enhances the understanding of orchid evolution.</title>
        <authorList>
            <person name="Zhang Y."/>
            <person name="Zhang G.Q."/>
            <person name="Zhang D."/>
            <person name="Liu X.D."/>
            <person name="Xu X.Y."/>
            <person name="Sun W.H."/>
            <person name="Yu X."/>
            <person name="Zhu X."/>
            <person name="Wang Z.W."/>
            <person name="Zhao X."/>
            <person name="Zhong W.Y."/>
            <person name="Chen H."/>
            <person name="Yin W.L."/>
            <person name="Huang T."/>
            <person name="Niu S.C."/>
            <person name="Liu Z.J."/>
        </authorList>
    </citation>
    <scope>NUCLEOTIDE SEQUENCE [LARGE SCALE GENOMIC DNA]</scope>
    <source>
        <strain evidence="2">Lindl</strain>
    </source>
</reference>
<dbReference type="EMBL" id="JAGFBR010000017">
    <property type="protein sequence ID" value="KAH0451504.1"/>
    <property type="molecule type" value="Genomic_DNA"/>
</dbReference>
<feature type="compositionally biased region" description="Basic and acidic residues" evidence="1">
    <location>
        <begin position="139"/>
        <end position="152"/>
    </location>
</feature>
<protein>
    <submittedName>
        <fullName evidence="2">Uncharacterized protein</fullName>
    </submittedName>
</protein>
<name>A0AAV7G748_DENCH</name>
<evidence type="ECO:0000313" key="2">
    <source>
        <dbReference type="EMBL" id="KAH0451504.1"/>
    </source>
</evidence>
<dbReference type="Proteomes" id="UP000775213">
    <property type="component" value="Unassembled WGS sequence"/>
</dbReference>
<dbReference type="AlphaFoldDB" id="A0AAV7G748"/>
<keyword evidence="3" id="KW-1185">Reference proteome</keyword>
<accession>A0AAV7G748</accession>